<dbReference type="InterPro" id="IPR002994">
    <property type="entry name" value="Surf1/Shy1"/>
</dbReference>
<dbReference type="InterPro" id="IPR045214">
    <property type="entry name" value="Surf1/Surf4"/>
</dbReference>
<evidence type="ECO:0000256" key="5">
    <source>
        <dbReference type="ARBA" id="ARBA00023136"/>
    </source>
</evidence>
<evidence type="ECO:0000313" key="9">
    <source>
        <dbReference type="Proteomes" id="UP000193100"/>
    </source>
</evidence>
<organism evidence="8 9">
    <name type="scientific">Marinobacter salarius</name>
    <dbReference type="NCBI Taxonomy" id="1420917"/>
    <lineage>
        <taxon>Bacteria</taxon>
        <taxon>Pseudomonadati</taxon>
        <taxon>Pseudomonadota</taxon>
        <taxon>Gammaproteobacteria</taxon>
        <taxon>Pseudomonadales</taxon>
        <taxon>Marinobacteraceae</taxon>
        <taxon>Marinobacter</taxon>
    </lineage>
</organism>
<evidence type="ECO:0000256" key="2">
    <source>
        <dbReference type="ARBA" id="ARBA00007165"/>
    </source>
</evidence>
<dbReference type="EMBL" id="CP020931">
    <property type="protein sequence ID" value="ARM82252.1"/>
    <property type="molecule type" value="Genomic_DNA"/>
</dbReference>
<dbReference type="CDD" id="cd06662">
    <property type="entry name" value="SURF1"/>
    <property type="match status" value="1"/>
</dbReference>
<feature type="region of interest" description="Disordered" evidence="7">
    <location>
        <begin position="148"/>
        <end position="172"/>
    </location>
</feature>
<dbReference type="PANTHER" id="PTHR23427:SF2">
    <property type="entry name" value="SURFEIT LOCUS PROTEIN 1"/>
    <property type="match status" value="1"/>
</dbReference>
<evidence type="ECO:0000256" key="4">
    <source>
        <dbReference type="ARBA" id="ARBA00022989"/>
    </source>
</evidence>
<comment type="similarity">
    <text evidence="2 6">Belongs to the SURF1 family.</text>
</comment>
<evidence type="ECO:0000313" key="8">
    <source>
        <dbReference type="EMBL" id="ARM82252.1"/>
    </source>
</evidence>
<evidence type="ECO:0000256" key="6">
    <source>
        <dbReference type="RuleBase" id="RU363076"/>
    </source>
</evidence>
<dbReference type="Pfam" id="PF02104">
    <property type="entry name" value="SURF1"/>
    <property type="match status" value="1"/>
</dbReference>
<evidence type="ECO:0000256" key="1">
    <source>
        <dbReference type="ARBA" id="ARBA00004370"/>
    </source>
</evidence>
<dbReference type="AlphaFoldDB" id="A0A1W6K4D4"/>
<evidence type="ECO:0000256" key="3">
    <source>
        <dbReference type="ARBA" id="ARBA00022692"/>
    </source>
</evidence>
<accession>A0A1W6K4D4</accession>
<keyword evidence="3 6" id="KW-0812">Transmembrane</keyword>
<name>A0A1W6K4D4_9GAMM</name>
<comment type="subcellular location">
    <subcellularLocation>
        <location evidence="6">Cell membrane</location>
        <topology evidence="6">Multi-pass membrane protein</topology>
    </subcellularLocation>
    <subcellularLocation>
        <location evidence="1">Membrane</location>
    </subcellularLocation>
</comment>
<feature type="transmembrane region" description="Helical" evidence="6">
    <location>
        <begin position="16"/>
        <end position="35"/>
    </location>
</feature>
<reference evidence="8 9" key="1">
    <citation type="submission" date="2017-04" db="EMBL/GenBank/DDBJ databases">
        <title>Genome Sequence of Marinobacter salarius strain SMR5 Isolated from a culture of the Diatom Skeletonema marinoi.</title>
        <authorList>
            <person name="Topel M."/>
            <person name="Pinder M.I.M."/>
            <person name="Johansson O.N."/>
            <person name="Kourtchenko O."/>
            <person name="Godhe A."/>
            <person name="Clarke A.K."/>
        </authorList>
    </citation>
    <scope>NUCLEOTIDE SEQUENCE [LARGE SCALE GENOMIC DNA]</scope>
    <source>
        <strain evidence="8 9">SMR5</strain>
    </source>
</reference>
<keyword evidence="4 6" id="KW-1133">Transmembrane helix</keyword>
<dbReference type="GeneID" id="77254165"/>
<proteinExistence type="inferred from homology"/>
<evidence type="ECO:0000256" key="7">
    <source>
        <dbReference type="SAM" id="MobiDB-lite"/>
    </source>
</evidence>
<dbReference type="PANTHER" id="PTHR23427">
    <property type="entry name" value="SURFEIT LOCUS PROTEIN"/>
    <property type="match status" value="1"/>
</dbReference>
<dbReference type="STRING" id="1420917.AU15_04390"/>
<keyword evidence="5 6" id="KW-0472">Membrane</keyword>
<dbReference type="Proteomes" id="UP000193100">
    <property type="component" value="Chromosome"/>
</dbReference>
<gene>
    <name evidence="8" type="ORF">MARSALSMR5_00146</name>
</gene>
<feature type="transmembrane region" description="Helical" evidence="6">
    <location>
        <begin position="215"/>
        <end position="234"/>
    </location>
</feature>
<dbReference type="RefSeq" id="WP_036207804.1">
    <property type="nucleotide sequence ID" value="NZ_CP020931.1"/>
</dbReference>
<sequence>MSDPTDRSRRQWHFDWRLLVFAGFFLPVLLGLGIWQLERAGEKQAQLEQWQQQAGNLSWSQHLAAGLEAGQPVTLSGRYSEVSWLLDNRTRDGAPGYEVLTLFHPVQGRPVVVNRGWVQAPRRRDQLPDVSYPSGELSVKGRLSEFPEPPVLKSVPSDKAGWPKRTQSLSHGQAREIENDVASLVLRLSGPEQPGAYRADWAPDRMGPQTHYGYAVQWFSLAIALVILTVVASYRKTGVRNHNDNG</sequence>
<dbReference type="GO" id="GO:0005886">
    <property type="term" value="C:plasma membrane"/>
    <property type="evidence" value="ECO:0007669"/>
    <property type="project" value="UniProtKB-SubCell"/>
</dbReference>
<protein>
    <recommendedName>
        <fullName evidence="6">SURF1-like protein</fullName>
    </recommendedName>
</protein>
<keyword evidence="6" id="KW-1003">Cell membrane</keyword>
<dbReference type="PROSITE" id="PS50895">
    <property type="entry name" value="SURF1"/>
    <property type="match status" value="1"/>
</dbReference>